<proteinExistence type="predicted"/>
<dbReference type="OrthoDB" id="2438421at2759"/>
<dbReference type="Proteomes" id="UP000179807">
    <property type="component" value="Unassembled WGS sequence"/>
</dbReference>
<accession>A0A1J4KZD2</accession>
<evidence type="ECO:0000313" key="1">
    <source>
        <dbReference type="EMBL" id="OHT15070.1"/>
    </source>
</evidence>
<dbReference type="VEuPathDB" id="TrichDB:TRFO_14409"/>
<dbReference type="AlphaFoldDB" id="A0A1J4KZD2"/>
<name>A0A1J4KZD2_9EUKA</name>
<organism evidence="1 2">
    <name type="scientific">Tritrichomonas foetus</name>
    <dbReference type="NCBI Taxonomy" id="1144522"/>
    <lineage>
        <taxon>Eukaryota</taxon>
        <taxon>Metamonada</taxon>
        <taxon>Parabasalia</taxon>
        <taxon>Tritrichomonadida</taxon>
        <taxon>Tritrichomonadidae</taxon>
        <taxon>Tritrichomonas</taxon>
    </lineage>
</organism>
<comment type="caution">
    <text evidence="1">The sequence shown here is derived from an EMBL/GenBank/DDBJ whole genome shotgun (WGS) entry which is preliminary data.</text>
</comment>
<sequence length="176" mass="21011">MSFFRRKLTKKGQITIVEFAVENSPIKNVKVRKTEKTYEILYLKETKNHEHIYDCFDDKEHKMPDVFKCEICNDIFSKTGGNKNRHILHHLKLETTAPLSQMAAKIRFFMYKNALPFSLIEDDNFRNLFTMKLPCVETFLKHMINDYEILLKEFQKHLNVTEHISITLGEWTFYNV</sequence>
<reference evidence="1" key="1">
    <citation type="submission" date="2016-10" db="EMBL/GenBank/DDBJ databases">
        <authorList>
            <person name="Benchimol M."/>
            <person name="Almeida L.G."/>
            <person name="Vasconcelos A.T."/>
            <person name="Perreira-Neves A."/>
            <person name="Rosa I.A."/>
            <person name="Tasca T."/>
            <person name="Bogo M.R."/>
            <person name="de Souza W."/>
        </authorList>
    </citation>
    <scope>NUCLEOTIDE SEQUENCE [LARGE SCALE GENOMIC DNA]</scope>
    <source>
        <strain evidence="1">K</strain>
    </source>
</reference>
<evidence type="ECO:0008006" key="3">
    <source>
        <dbReference type="Google" id="ProtNLM"/>
    </source>
</evidence>
<protein>
    <recommendedName>
        <fullName evidence="3">BED-type domain-containing protein</fullName>
    </recommendedName>
</protein>
<dbReference type="RefSeq" id="XP_068368206.1">
    <property type="nucleotide sequence ID" value="XM_068497795.1"/>
</dbReference>
<dbReference type="GeneID" id="94832499"/>
<dbReference type="EMBL" id="MLAK01000272">
    <property type="protein sequence ID" value="OHT15070.1"/>
    <property type="molecule type" value="Genomic_DNA"/>
</dbReference>
<keyword evidence="2" id="KW-1185">Reference proteome</keyword>
<gene>
    <name evidence="1" type="ORF">TRFO_14409</name>
</gene>
<evidence type="ECO:0000313" key="2">
    <source>
        <dbReference type="Proteomes" id="UP000179807"/>
    </source>
</evidence>